<accession>A0ABS5T582</accession>
<keyword evidence="3 6" id="KW-0328">Glycosyltransferase</keyword>
<evidence type="ECO:0000256" key="1">
    <source>
        <dbReference type="ARBA" id="ARBA00022475"/>
    </source>
</evidence>
<dbReference type="EMBL" id="JABBFO010000007">
    <property type="protein sequence ID" value="MBT0727523.1"/>
    <property type="molecule type" value="Genomic_DNA"/>
</dbReference>
<evidence type="ECO:0000256" key="3">
    <source>
        <dbReference type="ARBA" id="ARBA00022676"/>
    </source>
</evidence>
<protein>
    <submittedName>
        <fullName evidence="6">TDP-N-acetylfucosamine:lipid II N-acetylfucosaminyltransferase</fullName>
        <ecNumber evidence="6">2.4.1.325</ecNumber>
    </submittedName>
</protein>
<proteinExistence type="predicted"/>
<keyword evidence="4 6" id="KW-0808">Transferase</keyword>
<keyword evidence="1" id="KW-1003">Cell membrane</keyword>
<dbReference type="Pfam" id="PF07429">
    <property type="entry name" value="Glyco_transf_56"/>
    <property type="match status" value="1"/>
</dbReference>
<evidence type="ECO:0000256" key="2">
    <source>
        <dbReference type="ARBA" id="ARBA00022519"/>
    </source>
</evidence>
<evidence type="ECO:0000313" key="7">
    <source>
        <dbReference type="Proteomes" id="UP000786875"/>
    </source>
</evidence>
<dbReference type="NCBIfam" id="NF002753">
    <property type="entry name" value="PRK02797.1-2"/>
    <property type="match status" value="1"/>
</dbReference>
<dbReference type="InterPro" id="IPR009993">
    <property type="entry name" value="WecF"/>
</dbReference>
<dbReference type="EC" id="2.4.1.325" evidence="6"/>
<dbReference type="GO" id="GO:0102031">
    <property type="term" value="F:4-acetamido-4,6-dideoxy-D-galactose transferase activity"/>
    <property type="evidence" value="ECO:0007669"/>
    <property type="project" value="UniProtKB-EC"/>
</dbReference>
<sequence length="360" mass="41243">MMAIIHVLGSDIPHHNTTLLTFFDRVLSTEVPSPSVREFIVVTHDIHLAQQFPNLAIQCVESKKQLAAKVIAMAKQRQTRFFCHGQFNAYLWIALLIGKISKHQLHWHIWGADLYEESQSLKFRLFYTLRRLAQGRVATVYATLGDLSVYQQRYPRVPSQKLYFPTKMSVPVQPETDVSLPATLTILLGNSGDPTNRHCYALTQIERLFGQQIKVIVPMGYPIGNQDYITKVTAHAAALFPLGQVEILTAKLSFDDYLNVVSQCQLGYFIFTRQQGVGTLSLLIDKNIPFVISRKNPFWRDLSAQHLPVLFDDEQLDRDRLQHAHQQLVHHDKSTIEFFSPCYVQGWRDVLQQLEGMEAQ</sequence>
<reference evidence="6 7" key="1">
    <citation type="submission" date="2020-04" db="EMBL/GenBank/DDBJ databases">
        <title>Genome sequencing of Rosenbergiella species.</title>
        <authorList>
            <person name="Alvarez-Perez S."/>
            <person name="Lievens B."/>
        </authorList>
    </citation>
    <scope>NUCLEOTIDE SEQUENCE [LARGE SCALE GENOMIC DNA]</scope>
    <source>
        <strain evidence="6 7">CdVSA20.1</strain>
    </source>
</reference>
<keyword evidence="7" id="KW-1185">Reference proteome</keyword>
<evidence type="ECO:0000256" key="4">
    <source>
        <dbReference type="ARBA" id="ARBA00022679"/>
    </source>
</evidence>
<organism evidence="6 7">
    <name type="scientific">Rosenbergiella australiborealis</name>
    <dbReference type="NCBI Taxonomy" id="1544696"/>
    <lineage>
        <taxon>Bacteria</taxon>
        <taxon>Pseudomonadati</taxon>
        <taxon>Pseudomonadota</taxon>
        <taxon>Gammaproteobacteria</taxon>
        <taxon>Enterobacterales</taxon>
        <taxon>Erwiniaceae</taxon>
        <taxon>Rosenbergiella</taxon>
    </lineage>
</organism>
<dbReference type="RefSeq" id="WP_214214098.1">
    <property type="nucleotide sequence ID" value="NZ_JABBFO010000007.1"/>
</dbReference>
<name>A0ABS5T582_9GAMM</name>
<keyword evidence="2" id="KW-0997">Cell inner membrane</keyword>
<evidence type="ECO:0000313" key="6">
    <source>
        <dbReference type="EMBL" id="MBT0727523.1"/>
    </source>
</evidence>
<evidence type="ECO:0000256" key="5">
    <source>
        <dbReference type="ARBA" id="ARBA00023136"/>
    </source>
</evidence>
<dbReference type="Proteomes" id="UP000786875">
    <property type="component" value="Unassembled WGS sequence"/>
</dbReference>
<gene>
    <name evidence="6" type="ORF">HGT73_09010</name>
</gene>
<comment type="caution">
    <text evidence="6">The sequence shown here is derived from an EMBL/GenBank/DDBJ whole genome shotgun (WGS) entry which is preliminary data.</text>
</comment>
<keyword evidence="5" id="KW-0472">Membrane</keyword>